<feature type="region of interest" description="Disordered" evidence="1">
    <location>
        <begin position="1"/>
        <end position="80"/>
    </location>
</feature>
<feature type="compositionally biased region" description="Basic and acidic residues" evidence="1">
    <location>
        <begin position="188"/>
        <end position="197"/>
    </location>
</feature>
<feature type="region of interest" description="Disordered" evidence="1">
    <location>
        <begin position="1401"/>
        <end position="1460"/>
    </location>
</feature>
<evidence type="ECO:0000256" key="1">
    <source>
        <dbReference type="SAM" id="MobiDB-lite"/>
    </source>
</evidence>
<evidence type="ECO:0000313" key="2">
    <source>
        <dbReference type="EMBL" id="KAG7362714.1"/>
    </source>
</evidence>
<feature type="region of interest" description="Disordered" evidence="1">
    <location>
        <begin position="1290"/>
        <end position="1318"/>
    </location>
</feature>
<feature type="compositionally biased region" description="Polar residues" evidence="1">
    <location>
        <begin position="357"/>
        <end position="367"/>
    </location>
</feature>
<proteinExistence type="predicted"/>
<protein>
    <submittedName>
        <fullName evidence="2">Uncharacterized protein</fullName>
    </submittedName>
</protein>
<reference evidence="2" key="1">
    <citation type="journal article" date="2021" name="Sci. Rep.">
        <title>Diploid genomic architecture of Nitzschia inconspicua, an elite biomass production diatom.</title>
        <authorList>
            <person name="Oliver A."/>
            <person name="Podell S."/>
            <person name="Pinowska A."/>
            <person name="Traller J.C."/>
            <person name="Smith S.R."/>
            <person name="McClure R."/>
            <person name="Beliaev A."/>
            <person name="Bohutskyi P."/>
            <person name="Hill E.A."/>
            <person name="Rabines A."/>
            <person name="Zheng H."/>
            <person name="Allen L.Z."/>
            <person name="Kuo A."/>
            <person name="Grigoriev I.V."/>
            <person name="Allen A.E."/>
            <person name="Hazlebeck D."/>
            <person name="Allen E.E."/>
        </authorList>
    </citation>
    <scope>NUCLEOTIDE SEQUENCE</scope>
    <source>
        <strain evidence="2">Hildebrandi</strain>
    </source>
</reference>
<feature type="region of interest" description="Disordered" evidence="1">
    <location>
        <begin position="188"/>
        <end position="250"/>
    </location>
</feature>
<feature type="compositionally biased region" description="Polar residues" evidence="1">
    <location>
        <begin position="18"/>
        <end position="28"/>
    </location>
</feature>
<feature type="compositionally biased region" description="Basic and acidic residues" evidence="1">
    <location>
        <begin position="1430"/>
        <end position="1447"/>
    </location>
</feature>
<comment type="caution">
    <text evidence="2">The sequence shown here is derived from an EMBL/GenBank/DDBJ whole genome shotgun (WGS) entry which is preliminary data.</text>
</comment>
<feature type="compositionally biased region" description="Basic and acidic residues" evidence="1">
    <location>
        <begin position="448"/>
        <end position="457"/>
    </location>
</feature>
<feature type="compositionally biased region" description="Acidic residues" evidence="1">
    <location>
        <begin position="218"/>
        <end position="248"/>
    </location>
</feature>
<feature type="compositionally biased region" description="Polar residues" evidence="1">
    <location>
        <begin position="432"/>
        <end position="447"/>
    </location>
</feature>
<feature type="region of interest" description="Disordered" evidence="1">
    <location>
        <begin position="407"/>
        <end position="494"/>
    </location>
</feature>
<dbReference type="EMBL" id="JAGRRH010000010">
    <property type="protein sequence ID" value="KAG7362714.1"/>
    <property type="molecule type" value="Genomic_DNA"/>
</dbReference>
<feature type="compositionally biased region" description="Basic residues" evidence="1">
    <location>
        <begin position="58"/>
        <end position="75"/>
    </location>
</feature>
<feature type="compositionally biased region" description="Basic and acidic residues" evidence="1">
    <location>
        <begin position="1290"/>
        <end position="1300"/>
    </location>
</feature>
<feature type="compositionally biased region" description="Basic and acidic residues" evidence="1">
    <location>
        <begin position="204"/>
        <end position="217"/>
    </location>
</feature>
<feature type="compositionally biased region" description="Basic and acidic residues" evidence="1">
    <location>
        <begin position="1344"/>
        <end position="1355"/>
    </location>
</feature>
<feature type="compositionally biased region" description="Polar residues" evidence="1">
    <location>
        <begin position="1301"/>
        <end position="1318"/>
    </location>
</feature>
<gene>
    <name evidence="2" type="ORF">IV203_026074</name>
</gene>
<feature type="region of interest" description="Disordered" evidence="1">
    <location>
        <begin position="1335"/>
        <end position="1363"/>
    </location>
</feature>
<evidence type="ECO:0000313" key="3">
    <source>
        <dbReference type="Proteomes" id="UP000693970"/>
    </source>
</evidence>
<accession>A0A9K3PZJ1</accession>
<feature type="compositionally biased region" description="Polar residues" evidence="1">
    <location>
        <begin position="460"/>
        <end position="483"/>
    </location>
</feature>
<feature type="region of interest" description="Disordered" evidence="1">
    <location>
        <begin position="311"/>
        <end position="334"/>
    </location>
</feature>
<feature type="compositionally biased region" description="Basic residues" evidence="1">
    <location>
        <begin position="32"/>
        <end position="45"/>
    </location>
</feature>
<feature type="region of interest" description="Disordered" evidence="1">
    <location>
        <begin position="348"/>
        <end position="371"/>
    </location>
</feature>
<feature type="compositionally biased region" description="Basic residues" evidence="1">
    <location>
        <begin position="1040"/>
        <end position="1054"/>
    </location>
</feature>
<name>A0A9K3PZJ1_9STRA</name>
<feature type="compositionally biased region" description="Polar residues" evidence="1">
    <location>
        <begin position="1072"/>
        <end position="1091"/>
    </location>
</feature>
<sequence length="1476" mass="162697">MSMEASNSRSERSDRSTGSKPLLRSSSDVHLKPKNHLVSHHRSFHTRMPNFISASSNKNRKKKSSHEKTKSRSSHQHSPPEILAFGAVLDHLVKGGNLKEANRVYKKEFQLINSRNSTPDKTIAHLGKQHNSHAHVSLTAEQQLAKQHQRRPVFGDEEDDIFSSFSGDDYTETIYEDDTRFMEESRFTEDDTTRFMEESDFTEDDTRFLEDDTRFLEDDTGILDDDHGDEEEGEDGGSGGDEEDEESDVSTPILPVASAEKTEDKDFVLDQHQGNNCECKIIPASGLSRDGVENTCPSEKKEVLSKVEPLPVTKSRTPPLPQNRSTGFPVRSSSLKEHYAASRSRLIQVNSDKEGSVASNDRSTSKGNDAVKENILALQEPKSEGESLCREILDTLLEMETVIPALKNPDDSIPGENAVVKASQRDDIMKDATSSSSRKVPASTSKMRQIEGAKDDSSETTEGPQSVTFNEVQNQTTFGSSKSVPEPPDGSRCSNAEMFMVDEAAVLAVSEGDEKVRTETGSSNPGYTSFIKQEDGTLAAVEEKPKGEKRHAIISFFKKMNSKGAASKNLGENTPSIREAVQNAEEETLDDSANARFTSNASADATYLDRSALGGIETDCIATTNHPPTEQSDVPTDVTSGDCFENKDLKKREIESSSGCSGKVDVIQKETELLKGNSVEDEAVEAKNFYPDVMDKDTPCVSPELPGKKTRKLPFSIPSLSLKKFSSKRKNKTKSDLSLVLTPASIINSTTKKIEVEPGASGGADIPVRSPSVEDIIGETIETATKPIATTSDLDKTQSETLNELLMEGAKSTKVVRDEISNTGTEKDNALDDNAKQIITSPSAFQTSAFASLLGRGNETLEGEEEVKSLSGELFPQLRVSYSCSSMTDFGASICGMERHGDHRTQKKSTKDSLEVKTTDILVEQPKTARPRYIHDDNGFDGSLEANLNVDGEVQLLEHTGRDLEASIKIIHRAETFQNVGQELLYAKSIESEKTDITKDAGAIETRTEQPPPFNRVDTFQNIGQELLYIESLQPQKEPKGRRTRSKHSSKKSKQCFDTDKPQAKEGHGQNEARQAGSTQKVSKELSANEQWPTSDSVVWGSFLGLNIRKKKRTSSMQKNLEMIPESGLGEEQVFEPLSVSQEHVTGMIPTTQRQPTDFSVSNDNYASEGGRWSDGLTGILVECAKVQSEVQLCNVVDWDTVLELFPGKKDGTRVPEGITNTSRDQDVAPRADSIIDMNRMIESHVNEECTKNIRRNIWESMFSLDLFHSKCIDAQISIDTYLPKKSSDLSQKSECRSSKQVDPTLGTSDGAQNNSFQAPKSSLASLMECRLEASTPAAASTAKESDQNGEREPPPEDIGQTKNSVAVCQEVEDFEQNTHEKLGAIEIQQCSQKSVETTLSAGKATDRSSAEATKQVARQTRNSFWNRMAGEKRPGTPRRKRDDPKHFLKKQQQRQTIPTSREEIIVEVGKDMASE</sequence>
<organism evidence="2 3">
    <name type="scientific">Nitzschia inconspicua</name>
    <dbReference type="NCBI Taxonomy" id="303405"/>
    <lineage>
        <taxon>Eukaryota</taxon>
        <taxon>Sar</taxon>
        <taxon>Stramenopiles</taxon>
        <taxon>Ochrophyta</taxon>
        <taxon>Bacillariophyta</taxon>
        <taxon>Bacillariophyceae</taxon>
        <taxon>Bacillariophycidae</taxon>
        <taxon>Bacillariales</taxon>
        <taxon>Bacillariaceae</taxon>
        <taxon>Nitzschia</taxon>
    </lineage>
</organism>
<feature type="compositionally biased region" description="Polar residues" evidence="1">
    <location>
        <begin position="1411"/>
        <end position="1426"/>
    </location>
</feature>
<feature type="compositionally biased region" description="Basic and acidic residues" evidence="1">
    <location>
        <begin position="1055"/>
        <end position="1071"/>
    </location>
</feature>
<dbReference type="Proteomes" id="UP000693970">
    <property type="component" value="Unassembled WGS sequence"/>
</dbReference>
<reference evidence="2" key="2">
    <citation type="submission" date="2021-04" db="EMBL/GenBank/DDBJ databases">
        <authorList>
            <person name="Podell S."/>
        </authorList>
    </citation>
    <scope>NUCLEOTIDE SEQUENCE</scope>
    <source>
        <strain evidence="2">Hildebrandi</strain>
    </source>
</reference>
<keyword evidence="3" id="KW-1185">Reference proteome</keyword>
<feature type="region of interest" description="Disordered" evidence="1">
    <location>
        <begin position="1030"/>
        <end position="1091"/>
    </location>
</feature>